<dbReference type="InterPro" id="IPR050766">
    <property type="entry name" value="Bact_Lucif_Oxidored"/>
</dbReference>
<organism evidence="3 4">
    <name type="scientific">Paenibacillus tundrae</name>
    <dbReference type="NCBI Taxonomy" id="528187"/>
    <lineage>
        <taxon>Bacteria</taxon>
        <taxon>Bacillati</taxon>
        <taxon>Bacillota</taxon>
        <taxon>Bacilli</taxon>
        <taxon>Bacillales</taxon>
        <taxon>Paenibacillaceae</taxon>
        <taxon>Paenibacillus</taxon>
    </lineage>
</organism>
<protein>
    <submittedName>
        <fullName evidence="3">Luciferase family oxidoreductase group 1</fullName>
    </submittedName>
</protein>
<reference evidence="3 4" key="1">
    <citation type="submission" date="2023-07" db="EMBL/GenBank/DDBJ databases">
        <title>Sorghum-associated microbial communities from plants grown in Nebraska, USA.</title>
        <authorList>
            <person name="Schachtman D."/>
        </authorList>
    </citation>
    <scope>NUCLEOTIDE SEQUENCE [LARGE SCALE GENOMIC DNA]</scope>
    <source>
        <strain evidence="3 4">DS1314</strain>
    </source>
</reference>
<dbReference type="PANTHER" id="PTHR30137:SF19">
    <property type="entry name" value="LUCIFERASE-LIKE MONOOXYGENASE"/>
    <property type="match status" value="1"/>
</dbReference>
<dbReference type="CDD" id="cd00347">
    <property type="entry name" value="Flavin_utilizing_monoxygenases"/>
    <property type="match status" value="1"/>
</dbReference>
<name>A0ABT9WA89_9BACL</name>
<feature type="domain" description="Luciferase-like" evidence="2">
    <location>
        <begin position="8"/>
        <end position="302"/>
    </location>
</feature>
<comment type="similarity">
    <text evidence="1">To bacterial alkanal monooxygenase alpha and beta chains.</text>
</comment>
<evidence type="ECO:0000313" key="4">
    <source>
        <dbReference type="Proteomes" id="UP001233836"/>
    </source>
</evidence>
<dbReference type="NCBIfam" id="TIGR03558">
    <property type="entry name" value="oxido_grp_1"/>
    <property type="match status" value="1"/>
</dbReference>
<dbReference type="EMBL" id="JAUSTI010000003">
    <property type="protein sequence ID" value="MDQ0170185.1"/>
    <property type="molecule type" value="Genomic_DNA"/>
</dbReference>
<keyword evidence="4" id="KW-1185">Reference proteome</keyword>
<comment type="caution">
    <text evidence="3">The sequence shown here is derived from an EMBL/GenBank/DDBJ whole genome shotgun (WGS) entry which is preliminary data.</text>
</comment>
<evidence type="ECO:0000313" key="3">
    <source>
        <dbReference type="EMBL" id="MDQ0170185.1"/>
    </source>
</evidence>
<dbReference type="SUPFAM" id="SSF51679">
    <property type="entry name" value="Bacterial luciferase-like"/>
    <property type="match status" value="1"/>
</dbReference>
<evidence type="ECO:0000259" key="2">
    <source>
        <dbReference type="Pfam" id="PF00296"/>
    </source>
</evidence>
<gene>
    <name evidence="3" type="ORF">J2T19_001625</name>
</gene>
<dbReference type="Proteomes" id="UP001233836">
    <property type="component" value="Unassembled WGS sequence"/>
</dbReference>
<dbReference type="Pfam" id="PF00296">
    <property type="entry name" value="Bac_luciferase"/>
    <property type="match status" value="1"/>
</dbReference>
<dbReference type="InterPro" id="IPR019949">
    <property type="entry name" value="CmoO-like"/>
</dbReference>
<accession>A0ABT9WA89</accession>
<dbReference type="Gene3D" id="3.20.20.30">
    <property type="entry name" value="Luciferase-like domain"/>
    <property type="match status" value="1"/>
</dbReference>
<proteinExistence type="predicted"/>
<evidence type="ECO:0000256" key="1">
    <source>
        <dbReference type="ARBA" id="ARBA00007789"/>
    </source>
</evidence>
<dbReference type="InterPro" id="IPR036661">
    <property type="entry name" value="Luciferase-like_sf"/>
</dbReference>
<dbReference type="PANTHER" id="PTHR30137">
    <property type="entry name" value="LUCIFERASE-LIKE MONOOXYGENASE"/>
    <property type="match status" value="1"/>
</dbReference>
<dbReference type="InterPro" id="IPR011251">
    <property type="entry name" value="Luciferase-like_dom"/>
</dbReference>
<sequence>MNMKLSVLEHGHINEGRTVQDTLQETLTLAKHADELGFSRFWMSEHHGGGALSFSSPEVMIAHVAAHTERIRVGSGGVMLPHYSAYKVAENFRLLEALHPGRIDLGIGRAPGGMPIASRALNEGKSSNVQFFPQQIADLGGYFHEQLSEDHRFASLVAAPSVPTVPEVWLLGSSSEGARIAAAQGTAYAFAQFFGTPGGEEAMKHYRRHFKPSILNDRPHSMIAVSAFCADTEEEAAELARSNELFFLRLGRGLEQSSFPSLETVHNYPYTAMEMEQIRQRRSFSIVGTPDQVKEKITTMAERHEADEVIIASAIHSFEARLRSFQLIAEAFGLKQD</sequence>